<reference evidence="5" key="1">
    <citation type="submission" date="2022-10" db="EMBL/GenBank/DDBJ databases">
        <title>Novel sulphate-reducing endosymbionts in the free-living metamonad Anaeramoeba.</title>
        <authorList>
            <person name="Jerlstrom-Hultqvist J."/>
            <person name="Cepicka I."/>
            <person name="Gallot-Lavallee L."/>
            <person name="Salas-Leiva D."/>
            <person name="Curtis B.A."/>
            <person name="Zahonova K."/>
            <person name="Pipaliya S."/>
            <person name="Dacks J."/>
            <person name="Roger A.J."/>
        </authorList>
    </citation>
    <scope>NUCLEOTIDE SEQUENCE</scope>
    <source>
        <strain evidence="5">BMAN</strain>
    </source>
</reference>
<dbReference type="SUPFAM" id="SSF55874">
    <property type="entry name" value="ATPase domain of HSP90 chaperone/DNA topoisomerase II/histidine kinase"/>
    <property type="match status" value="1"/>
</dbReference>
<dbReference type="Pfam" id="PF13589">
    <property type="entry name" value="HATPase_c_3"/>
    <property type="match status" value="1"/>
</dbReference>
<dbReference type="SMART" id="SM01340">
    <property type="entry name" value="DNA_mis_repair"/>
    <property type="match status" value="1"/>
</dbReference>
<keyword evidence="5" id="KW-0255">Endonuclease</keyword>
<dbReference type="InterPro" id="IPR036890">
    <property type="entry name" value="HATPase_C_sf"/>
</dbReference>
<dbReference type="GO" id="GO:0006298">
    <property type="term" value="P:mismatch repair"/>
    <property type="evidence" value="ECO:0007669"/>
    <property type="project" value="InterPro"/>
</dbReference>
<dbReference type="PANTHER" id="PTHR10073">
    <property type="entry name" value="DNA MISMATCH REPAIR PROTEIN MLH, PMS, MUTL"/>
    <property type="match status" value="1"/>
</dbReference>
<dbReference type="GO" id="GO:0030983">
    <property type="term" value="F:mismatched DNA binding"/>
    <property type="evidence" value="ECO:0007669"/>
    <property type="project" value="InterPro"/>
</dbReference>
<dbReference type="Gene3D" id="3.30.565.10">
    <property type="entry name" value="Histidine kinase-like ATPase, C-terminal domain"/>
    <property type="match status" value="1"/>
</dbReference>
<keyword evidence="5" id="KW-0540">Nuclease</keyword>
<dbReference type="Gene3D" id="3.30.1370.100">
    <property type="entry name" value="MutL, C-terminal domain, regulatory subdomain"/>
    <property type="match status" value="1"/>
</dbReference>
<dbReference type="OMA" id="AHERIMY"/>
<dbReference type="GO" id="GO:0032389">
    <property type="term" value="C:MutLalpha complex"/>
    <property type="evidence" value="ECO:0007669"/>
    <property type="project" value="TreeGrafter"/>
</dbReference>
<dbReference type="Proteomes" id="UP001149090">
    <property type="component" value="Unassembled WGS sequence"/>
</dbReference>
<gene>
    <name evidence="5" type="ORF">M0811_05020</name>
</gene>
<dbReference type="InterPro" id="IPR014790">
    <property type="entry name" value="MutL_C"/>
</dbReference>
<name>A0A9Q0LSL6_ANAIG</name>
<evidence type="ECO:0000259" key="4">
    <source>
        <dbReference type="SMART" id="SM01340"/>
    </source>
</evidence>
<evidence type="ECO:0000313" key="6">
    <source>
        <dbReference type="Proteomes" id="UP001149090"/>
    </source>
</evidence>
<dbReference type="PROSITE" id="PS00058">
    <property type="entry name" value="DNA_MISMATCH_REPAIR_1"/>
    <property type="match status" value="1"/>
</dbReference>
<evidence type="ECO:0000259" key="3">
    <source>
        <dbReference type="SMART" id="SM00853"/>
    </source>
</evidence>
<comment type="similarity">
    <text evidence="1">Belongs to the DNA mismatch repair MutL/HexB family.</text>
</comment>
<dbReference type="InterPro" id="IPR038973">
    <property type="entry name" value="MutL/Mlh/Pms-like"/>
</dbReference>
<dbReference type="SUPFAM" id="SSF118116">
    <property type="entry name" value="DNA mismatch repair protein MutL"/>
    <property type="match status" value="1"/>
</dbReference>
<keyword evidence="2" id="KW-0227">DNA damage</keyword>
<feature type="domain" description="MutL C-terminal dimerisation" evidence="3">
    <location>
        <begin position="448"/>
        <end position="592"/>
    </location>
</feature>
<dbReference type="InterPro" id="IPR002099">
    <property type="entry name" value="MutL/Mlh/PMS"/>
</dbReference>
<keyword evidence="6" id="KW-1185">Reference proteome</keyword>
<dbReference type="NCBIfam" id="TIGR00585">
    <property type="entry name" value="mutl"/>
    <property type="match status" value="1"/>
</dbReference>
<dbReference type="EMBL" id="JAPDFW010000054">
    <property type="protein sequence ID" value="KAJ5078232.1"/>
    <property type="molecule type" value="Genomic_DNA"/>
</dbReference>
<dbReference type="InterPro" id="IPR014721">
    <property type="entry name" value="Ribsml_uS5_D2-typ_fold_subgr"/>
</dbReference>
<feature type="domain" description="DNA mismatch repair protein S5" evidence="4">
    <location>
        <begin position="213"/>
        <end position="353"/>
    </location>
</feature>
<dbReference type="SMART" id="SM00853">
    <property type="entry name" value="MutL_C"/>
    <property type="match status" value="1"/>
</dbReference>
<dbReference type="Gene3D" id="3.30.230.10">
    <property type="match status" value="1"/>
</dbReference>
<dbReference type="InterPro" id="IPR042120">
    <property type="entry name" value="MutL_C_dimsub"/>
</dbReference>
<dbReference type="CDD" id="cd16926">
    <property type="entry name" value="HATPase_MutL-MLH-PMS-like"/>
    <property type="match status" value="1"/>
</dbReference>
<dbReference type="FunFam" id="3.30.565.10:FF:000017">
    <property type="entry name" value="PMS1 homolog 1, mismatch repair system component"/>
    <property type="match status" value="1"/>
</dbReference>
<organism evidence="5 6">
    <name type="scientific">Anaeramoeba ignava</name>
    <name type="common">Anaerobic marine amoeba</name>
    <dbReference type="NCBI Taxonomy" id="1746090"/>
    <lineage>
        <taxon>Eukaryota</taxon>
        <taxon>Metamonada</taxon>
        <taxon>Anaeramoebidae</taxon>
        <taxon>Anaeramoeba</taxon>
    </lineage>
</organism>
<dbReference type="InterPro" id="IPR020568">
    <property type="entry name" value="Ribosomal_Su5_D2-typ_SF"/>
</dbReference>
<dbReference type="PANTHER" id="PTHR10073:SF52">
    <property type="entry name" value="MISMATCH REPAIR ENDONUCLEASE PMS2"/>
    <property type="match status" value="1"/>
</dbReference>
<evidence type="ECO:0000313" key="5">
    <source>
        <dbReference type="EMBL" id="KAJ5078232.1"/>
    </source>
</evidence>
<dbReference type="OrthoDB" id="10254304at2759"/>
<dbReference type="GO" id="GO:0004519">
    <property type="term" value="F:endonuclease activity"/>
    <property type="evidence" value="ECO:0007669"/>
    <property type="project" value="UniProtKB-KW"/>
</dbReference>
<dbReference type="GO" id="GO:0140664">
    <property type="term" value="F:ATP-dependent DNA damage sensor activity"/>
    <property type="evidence" value="ECO:0007669"/>
    <property type="project" value="InterPro"/>
</dbReference>
<dbReference type="GO" id="GO:0005524">
    <property type="term" value="F:ATP binding"/>
    <property type="evidence" value="ECO:0007669"/>
    <property type="project" value="InterPro"/>
</dbReference>
<dbReference type="SUPFAM" id="SSF54211">
    <property type="entry name" value="Ribosomal protein S5 domain 2-like"/>
    <property type="match status" value="1"/>
</dbReference>
<keyword evidence="5" id="KW-0378">Hydrolase</keyword>
<evidence type="ECO:0000256" key="1">
    <source>
        <dbReference type="ARBA" id="ARBA00006082"/>
    </source>
</evidence>
<dbReference type="InterPro" id="IPR037198">
    <property type="entry name" value="MutL_C_sf"/>
</dbReference>
<accession>A0A9Q0LSL6</accession>
<comment type="caution">
    <text evidence="5">The sequence shown here is derived from an EMBL/GenBank/DDBJ whole genome shotgun (WGS) entry which is preliminary data.</text>
</comment>
<dbReference type="Pfam" id="PF08676">
    <property type="entry name" value="MutL_C"/>
    <property type="match status" value="1"/>
</dbReference>
<dbReference type="InterPro" id="IPR014762">
    <property type="entry name" value="DNA_mismatch_repair_CS"/>
</dbReference>
<dbReference type="Pfam" id="PF01119">
    <property type="entry name" value="DNA_mis_repair"/>
    <property type="match status" value="1"/>
</dbReference>
<dbReference type="InterPro" id="IPR013507">
    <property type="entry name" value="DNA_mismatch_S5_2-like"/>
</dbReference>
<dbReference type="AlphaFoldDB" id="A0A9Q0LSL6"/>
<sequence length="630" mass="72302">MLKQIDKESIHKITSGQVITTLSSALKELVENSLDAQSNSINIQFINYGIDKFEVSDNGTGISPKDFKTLAKKNCTSKLSTFDDLNKIYSYGFRGEALNSLCSLAEISIITRTEEENVGSILKFDSNGDLIENSPIACSKGTTVICQKIFSKFPVRYNELKRNLKREYSKAITTLQSLALINTQTKISIYLSTNNKFKQLVMSSGGQTLKENIIKIFGTQFAGKLYSLNFITKKEKNSQNQILEIFPFQFSGFISKMEQKYGRRTSDRQLIFVNQRPVDAPKLLQVFNEFYRKKISETSSLSRSTLYPIIIINFVLDPKQFDINVTPDKRKMFVKNERFLIEEIKLYLEKEFDTKNQIQVIDSNFIQNIQQSFIERKNENETISVSIGIQNIQNMFENYSNFLHNLQQKSQKPQLEISDQMEPSKSNSECEAQLQLVLQKEDFLKMEIIGQFNKGFIITKLGNDLFLVDQHAADEKFNYENLLKNSPISTQQLFQPLSLELTTQEELIIEENLDIFHANGFRFSIDKEGKSTQRIKVTSFPISKGKMFTQDDLYEIISHLSQSPGIMYRPNKVSAIFASKACRSSVMIGQSLDFYQMRKIVDHLSSLDHPWKCPHGRPSIRHLCSLSKNN</sequence>
<evidence type="ECO:0000256" key="2">
    <source>
        <dbReference type="ARBA" id="ARBA00022763"/>
    </source>
</evidence>
<dbReference type="Gene3D" id="3.30.1540.20">
    <property type="entry name" value="MutL, C-terminal domain, dimerisation subdomain"/>
    <property type="match status" value="1"/>
</dbReference>
<dbReference type="GO" id="GO:0016887">
    <property type="term" value="F:ATP hydrolysis activity"/>
    <property type="evidence" value="ECO:0007669"/>
    <property type="project" value="InterPro"/>
</dbReference>
<dbReference type="FunFam" id="3.30.1370.100:FF:000001">
    <property type="entry name" value="Mismatch repair endonuclease pms1, putative"/>
    <property type="match status" value="1"/>
</dbReference>
<dbReference type="InterPro" id="IPR042121">
    <property type="entry name" value="MutL_C_regsub"/>
</dbReference>
<protein>
    <submittedName>
        <fullName evidence="5">Mismatch repair endonuclease pms2-related</fullName>
    </submittedName>
</protein>
<proteinExistence type="inferred from homology"/>